<dbReference type="Gene3D" id="1.10.10.60">
    <property type="entry name" value="Homeodomain-like"/>
    <property type="match status" value="1"/>
</dbReference>
<organism evidence="8 9">
    <name type="scientific">Paracraurococcus ruber</name>
    <dbReference type="NCBI Taxonomy" id="77675"/>
    <lineage>
        <taxon>Bacteria</taxon>
        <taxon>Pseudomonadati</taxon>
        <taxon>Pseudomonadota</taxon>
        <taxon>Alphaproteobacteria</taxon>
        <taxon>Acetobacterales</taxon>
        <taxon>Roseomonadaceae</taxon>
        <taxon>Paracraurococcus</taxon>
    </lineage>
</organism>
<keyword evidence="3" id="KW-0238">DNA-binding</keyword>
<sequence>MEIRVLAKHGKGVREIAREVGVSRNTVRRYLRDPEAARYRSRPPRSGKLSAFESYIAERLATAAPERLEATVLLRELRERGYAGGYSILKEHLARLRPVTAPEPVVRFETAPGEQMQVDWAVIRRGADRLSVFVATLGWSRAAYVEFVGDERLETLLACHEHAFLAFGGVPWEVLYDNMRTVVLERNRYGRGRHRFQPGFLDFAGHCGFRPRLCQPYRAQSKGKVERFIRYLRGSFWLPLASRMAAEGLVVDQAAANLAVGRWLREVANARVHATTGEVPADRLEAERPALGPIPPPYGGQLPRRVAEAPPPARPPVAGLQHPLALYDALFVAPGLPGAAP</sequence>
<feature type="domain" description="HTH IS21-type" evidence="6">
    <location>
        <begin position="1"/>
        <end position="60"/>
    </location>
</feature>
<dbReference type="InterPro" id="IPR017894">
    <property type="entry name" value="HTH_IS21_transposase_type"/>
</dbReference>
<keyword evidence="2" id="KW-0815">Transposition</keyword>
<dbReference type="PANTHER" id="PTHR35004:SF6">
    <property type="entry name" value="TRANSPOSASE"/>
    <property type="match status" value="1"/>
</dbReference>
<dbReference type="Proteomes" id="UP000697995">
    <property type="component" value="Unassembled WGS sequence"/>
</dbReference>
<dbReference type="PROSITE" id="PS50994">
    <property type="entry name" value="INTEGRASE"/>
    <property type="match status" value="1"/>
</dbReference>
<gene>
    <name evidence="8" type="ORF">CKO45_21770</name>
</gene>
<comment type="caution">
    <text evidence="8">The sequence shown here is derived from an EMBL/GenBank/DDBJ whole genome shotgun (WGS) entry which is preliminary data.</text>
</comment>
<reference evidence="8 9" key="1">
    <citation type="journal article" date="2020" name="Microorganisms">
        <title>Osmotic Adaptation and Compatible Solute Biosynthesis of Phototrophic Bacteria as Revealed from Genome Analyses.</title>
        <authorList>
            <person name="Imhoff J.F."/>
            <person name="Rahn T."/>
            <person name="Kunzel S."/>
            <person name="Keller A."/>
            <person name="Neulinger S.C."/>
        </authorList>
    </citation>
    <scope>NUCLEOTIDE SEQUENCE [LARGE SCALE GENOMIC DNA]</scope>
    <source>
        <strain evidence="8 9">DSM 15382</strain>
    </source>
</reference>
<evidence type="ECO:0000256" key="3">
    <source>
        <dbReference type="ARBA" id="ARBA00023125"/>
    </source>
</evidence>
<evidence type="ECO:0000256" key="5">
    <source>
        <dbReference type="SAM" id="MobiDB-lite"/>
    </source>
</evidence>
<proteinExistence type="inferred from homology"/>
<dbReference type="InterPro" id="IPR001584">
    <property type="entry name" value="Integrase_cat-core"/>
</dbReference>
<dbReference type="PROSITE" id="PS50531">
    <property type="entry name" value="HTH_IS21"/>
    <property type="match status" value="1"/>
</dbReference>
<protein>
    <submittedName>
        <fullName evidence="8">IS21 family transposase</fullName>
    </submittedName>
</protein>
<keyword evidence="9" id="KW-1185">Reference proteome</keyword>
<dbReference type="PANTHER" id="PTHR35004">
    <property type="entry name" value="TRANSPOSASE RV3428C-RELATED"/>
    <property type="match status" value="1"/>
</dbReference>
<feature type="domain" description="Integrase catalytic" evidence="7">
    <location>
        <begin position="108"/>
        <end position="288"/>
    </location>
</feature>
<dbReference type="Pfam" id="PF00665">
    <property type="entry name" value="rve"/>
    <property type="match status" value="1"/>
</dbReference>
<comment type="similarity">
    <text evidence="1">Belongs to the transposase IS21/IS408/IS1162 family.</text>
</comment>
<accession>A0ABS1D2F4</accession>
<keyword evidence="4" id="KW-0233">DNA recombination</keyword>
<evidence type="ECO:0000259" key="6">
    <source>
        <dbReference type="PROSITE" id="PS50531"/>
    </source>
</evidence>
<evidence type="ECO:0000256" key="2">
    <source>
        <dbReference type="ARBA" id="ARBA00022578"/>
    </source>
</evidence>
<dbReference type="InterPro" id="IPR036397">
    <property type="entry name" value="RNaseH_sf"/>
</dbReference>
<feature type="region of interest" description="Disordered" evidence="5">
    <location>
        <begin position="288"/>
        <end position="315"/>
    </location>
</feature>
<evidence type="ECO:0000256" key="1">
    <source>
        <dbReference type="ARBA" id="ARBA00009277"/>
    </source>
</evidence>
<evidence type="ECO:0000259" key="7">
    <source>
        <dbReference type="PROSITE" id="PS50994"/>
    </source>
</evidence>
<evidence type="ECO:0000313" key="9">
    <source>
        <dbReference type="Proteomes" id="UP000697995"/>
    </source>
</evidence>
<dbReference type="EMBL" id="NRSG01000219">
    <property type="protein sequence ID" value="MBK1660853.1"/>
    <property type="molecule type" value="Genomic_DNA"/>
</dbReference>
<evidence type="ECO:0000313" key="8">
    <source>
        <dbReference type="EMBL" id="MBK1660853.1"/>
    </source>
</evidence>
<dbReference type="Gene3D" id="3.30.420.10">
    <property type="entry name" value="Ribonuclease H-like superfamily/Ribonuclease H"/>
    <property type="match status" value="1"/>
</dbReference>
<name>A0ABS1D2F4_9PROT</name>
<evidence type="ECO:0000256" key="4">
    <source>
        <dbReference type="ARBA" id="ARBA00023172"/>
    </source>
</evidence>
<dbReference type="SUPFAM" id="SSF53098">
    <property type="entry name" value="Ribonuclease H-like"/>
    <property type="match status" value="1"/>
</dbReference>
<dbReference type="InterPro" id="IPR012337">
    <property type="entry name" value="RNaseH-like_sf"/>
</dbReference>
<dbReference type="NCBIfam" id="NF033546">
    <property type="entry name" value="transpos_IS21"/>
    <property type="match status" value="1"/>
</dbReference>